<keyword evidence="3" id="KW-0328">Glycosyltransferase</keyword>
<evidence type="ECO:0000256" key="2">
    <source>
        <dbReference type="ARBA" id="ARBA00004922"/>
    </source>
</evidence>
<dbReference type="InterPro" id="IPR003406">
    <property type="entry name" value="Glyco_trans_14"/>
</dbReference>
<dbReference type="PANTHER" id="PTHR19297:SF7">
    <property type="entry name" value="BETA-1,3-GALACTOSYL-O-GLYCOSYL-GLYCOPROTEIN BETA-1,6-N-ACETYLGLUCOSAMINYLTRANSFERASE 4"/>
    <property type="match status" value="1"/>
</dbReference>
<dbReference type="GO" id="GO:0000139">
    <property type="term" value="C:Golgi membrane"/>
    <property type="evidence" value="ECO:0007669"/>
    <property type="project" value="UniProtKB-SubCell"/>
</dbReference>
<dbReference type="Pfam" id="PF02485">
    <property type="entry name" value="Branch"/>
    <property type="match status" value="1"/>
</dbReference>
<sequence length="279" mass="32468">MNRRLRRLRKKLFLTLSLSVLTFCVLLLIVDKYKFIIEPFTSLEEYLMVQRYNIDCSAIYDRDPVESEVKWKYVINLCGQDFPLRPNVELVSELKKLNGANMLETRRPTMFKRSRFSRTPPPHDIQLFIGSAYFVLSREFVVFMNSSVVVKDFLAWTKGTYSPDEHFWATIVRLPGVPGEVPRSHPDIPELMSKTRLVKWSLLEGSLYPPCTGVYVRGVCIYGAAEINWLLNYGHWFANKFDTNVDPIAVQCLEETLEKRKNVFQPVAPLECFNYHSPL</sequence>
<evidence type="ECO:0000313" key="12">
    <source>
        <dbReference type="Proteomes" id="UP000515150"/>
    </source>
</evidence>
<proteinExistence type="inferred from homology"/>
<evidence type="ECO:0000256" key="6">
    <source>
        <dbReference type="ARBA" id="ARBA00022968"/>
    </source>
</evidence>
<dbReference type="PANTHER" id="PTHR19297">
    <property type="entry name" value="GLYCOSYLTRANSFERASE 14 FAMILY MEMBER"/>
    <property type="match status" value="1"/>
</dbReference>
<dbReference type="AlphaFoldDB" id="A0A9W2Y5V9"/>
<evidence type="ECO:0000256" key="10">
    <source>
        <dbReference type="ARBA" id="ARBA00038150"/>
    </source>
</evidence>
<keyword evidence="8 11" id="KW-0472">Membrane</keyword>
<dbReference type="GO" id="GO:0008375">
    <property type="term" value="F:acetylglucosaminyltransferase activity"/>
    <property type="evidence" value="ECO:0007669"/>
    <property type="project" value="TreeGrafter"/>
</dbReference>
<accession>A0A9W2Y5V9</accession>
<dbReference type="RefSeq" id="XP_055369290.1">
    <property type="nucleotide sequence ID" value="XM_055513315.1"/>
</dbReference>
<keyword evidence="12" id="KW-1185">Reference proteome</keyword>
<keyword evidence="6" id="KW-0735">Signal-anchor</keyword>
<evidence type="ECO:0000256" key="1">
    <source>
        <dbReference type="ARBA" id="ARBA00004323"/>
    </source>
</evidence>
<evidence type="ECO:0000256" key="11">
    <source>
        <dbReference type="SAM" id="Phobius"/>
    </source>
</evidence>
<keyword evidence="4" id="KW-0808">Transferase</keyword>
<feature type="transmembrane region" description="Helical" evidence="11">
    <location>
        <begin position="12"/>
        <end position="30"/>
    </location>
</feature>
<dbReference type="Proteomes" id="UP000515150">
    <property type="component" value="Chromosome 12"/>
</dbReference>
<comment type="pathway">
    <text evidence="2">Protein modification; protein glycosylation.</text>
</comment>
<evidence type="ECO:0000256" key="9">
    <source>
        <dbReference type="ARBA" id="ARBA00023180"/>
    </source>
</evidence>
<dbReference type="GeneID" id="114866614"/>
<evidence type="ECO:0000313" key="13">
    <source>
        <dbReference type="RefSeq" id="XP_055369290.1"/>
    </source>
</evidence>
<evidence type="ECO:0000256" key="5">
    <source>
        <dbReference type="ARBA" id="ARBA00022692"/>
    </source>
</evidence>
<keyword evidence="5 11" id="KW-0812">Transmembrane</keyword>
<keyword evidence="7 11" id="KW-1133">Transmembrane helix</keyword>
<name>A0A9W2Y5V9_BETSP</name>
<keyword evidence="9" id="KW-0325">Glycoprotein</keyword>
<protein>
    <submittedName>
        <fullName evidence="13">Beta-1,3-galactosyl-O-glycosyl-glycoprotein beta-1,6-N-acetylglucosaminyltransferase 4-like isoform X2</fullName>
    </submittedName>
</protein>
<evidence type="ECO:0000256" key="3">
    <source>
        <dbReference type="ARBA" id="ARBA00022676"/>
    </source>
</evidence>
<gene>
    <name evidence="13" type="primary">LOC114866614</name>
</gene>
<comment type="subcellular location">
    <subcellularLocation>
        <location evidence="1">Golgi apparatus membrane</location>
        <topology evidence="1">Single-pass type II membrane protein</topology>
    </subcellularLocation>
</comment>
<evidence type="ECO:0000256" key="8">
    <source>
        <dbReference type="ARBA" id="ARBA00023136"/>
    </source>
</evidence>
<reference evidence="13" key="1">
    <citation type="submission" date="2025-08" db="UniProtKB">
        <authorList>
            <consortium name="RefSeq"/>
        </authorList>
    </citation>
    <scope>IDENTIFICATION</scope>
</reference>
<evidence type="ECO:0000256" key="7">
    <source>
        <dbReference type="ARBA" id="ARBA00022989"/>
    </source>
</evidence>
<organism evidence="12 13">
    <name type="scientific">Betta splendens</name>
    <name type="common">Siamese fighting fish</name>
    <dbReference type="NCBI Taxonomy" id="158456"/>
    <lineage>
        <taxon>Eukaryota</taxon>
        <taxon>Metazoa</taxon>
        <taxon>Chordata</taxon>
        <taxon>Craniata</taxon>
        <taxon>Vertebrata</taxon>
        <taxon>Euteleostomi</taxon>
        <taxon>Actinopterygii</taxon>
        <taxon>Neopterygii</taxon>
        <taxon>Teleostei</taxon>
        <taxon>Neoteleostei</taxon>
        <taxon>Acanthomorphata</taxon>
        <taxon>Anabantaria</taxon>
        <taxon>Anabantiformes</taxon>
        <taxon>Anabantoidei</taxon>
        <taxon>Osphronemidae</taxon>
        <taxon>Betta</taxon>
    </lineage>
</organism>
<comment type="similarity">
    <text evidence="10">Belongs to the glycosyltransferase 14 family.</text>
</comment>
<evidence type="ECO:0000256" key="4">
    <source>
        <dbReference type="ARBA" id="ARBA00022679"/>
    </source>
</evidence>